<keyword evidence="2" id="KW-1185">Reference proteome</keyword>
<dbReference type="AlphaFoldDB" id="A0AAF1A3W0"/>
<dbReference type="EMBL" id="CP133623">
    <property type="protein sequence ID" value="WMV59509.1"/>
    <property type="molecule type" value="Genomic_DNA"/>
</dbReference>
<organism evidence="1 2">
    <name type="scientific">Solanum verrucosum</name>
    <dbReference type="NCBI Taxonomy" id="315347"/>
    <lineage>
        <taxon>Eukaryota</taxon>
        <taxon>Viridiplantae</taxon>
        <taxon>Streptophyta</taxon>
        <taxon>Embryophyta</taxon>
        <taxon>Tracheophyta</taxon>
        <taxon>Spermatophyta</taxon>
        <taxon>Magnoliopsida</taxon>
        <taxon>eudicotyledons</taxon>
        <taxon>Gunneridae</taxon>
        <taxon>Pentapetalae</taxon>
        <taxon>asterids</taxon>
        <taxon>lamiids</taxon>
        <taxon>Solanales</taxon>
        <taxon>Solanaceae</taxon>
        <taxon>Solanoideae</taxon>
        <taxon>Solaneae</taxon>
        <taxon>Solanum</taxon>
    </lineage>
</organism>
<protein>
    <submittedName>
        <fullName evidence="1">Uncharacterized protein</fullName>
    </submittedName>
</protein>
<accession>A0AAF1A3W0</accession>
<reference evidence="1" key="1">
    <citation type="submission" date="2023-08" db="EMBL/GenBank/DDBJ databases">
        <title>A de novo genome assembly of Solanum verrucosum Schlechtendal, a Mexican diploid species geographically isolated from the other diploid A-genome species in potato relatives.</title>
        <authorList>
            <person name="Hosaka K."/>
        </authorList>
    </citation>
    <scope>NUCLEOTIDE SEQUENCE</scope>
    <source>
        <tissue evidence="1">Young leaves</tissue>
    </source>
</reference>
<name>A0AAF1A3W0_SOLVR</name>
<dbReference type="Proteomes" id="UP001234989">
    <property type="component" value="Chromosome 12"/>
</dbReference>
<proteinExistence type="predicted"/>
<sequence length="168" mass="19415">MCIGMEMGRGGCGAGWGGFKAMWGGVGLRLCGAGRMRVEWDEVILPKRQGGLCIKDLALHNKCLLMKWLWRYTQEEKSLWREIIIAKHGALNHWRSKLSDEPYGVGLWKYMCNLWEEFSQFHNLVAGNGQRINFWEDKWLGNSPVMFDFPTFFLTKQSNRTGKEMFGT</sequence>
<gene>
    <name evidence="1" type="ORF">MTR67_052894</name>
</gene>
<evidence type="ECO:0000313" key="2">
    <source>
        <dbReference type="Proteomes" id="UP001234989"/>
    </source>
</evidence>
<evidence type="ECO:0000313" key="1">
    <source>
        <dbReference type="EMBL" id="WMV59509.1"/>
    </source>
</evidence>